<reference evidence="1" key="1">
    <citation type="submission" date="2019-08" db="EMBL/GenBank/DDBJ databases">
        <authorList>
            <person name="Kucharzyk K."/>
            <person name="Murdoch R.W."/>
            <person name="Higgins S."/>
            <person name="Loffler F."/>
        </authorList>
    </citation>
    <scope>NUCLEOTIDE SEQUENCE</scope>
</reference>
<dbReference type="EMBL" id="VSSQ01146022">
    <property type="protein sequence ID" value="MPN64727.1"/>
    <property type="molecule type" value="Genomic_DNA"/>
</dbReference>
<gene>
    <name evidence="1" type="ORF">SDC9_212504</name>
</gene>
<organism evidence="1">
    <name type="scientific">bioreactor metagenome</name>
    <dbReference type="NCBI Taxonomy" id="1076179"/>
    <lineage>
        <taxon>unclassified sequences</taxon>
        <taxon>metagenomes</taxon>
        <taxon>ecological metagenomes</taxon>
    </lineage>
</organism>
<comment type="caution">
    <text evidence="1">The sequence shown here is derived from an EMBL/GenBank/DDBJ whole genome shotgun (WGS) entry which is preliminary data.</text>
</comment>
<sequence length="93" mass="10571">MYVTCPGRGVDYKVVKVFPLCLVNHLLHSACGKRSPPDSCFGWVNKQADGHKFDSQSYNRFYLGISCLFNHCRLAMLDVKEHWNGRPVNVGIK</sequence>
<protein>
    <submittedName>
        <fullName evidence="1">Uncharacterized protein</fullName>
    </submittedName>
</protein>
<accession>A0A645JN11</accession>
<evidence type="ECO:0000313" key="1">
    <source>
        <dbReference type="EMBL" id="MPN64727.1"/>
    </source>
</evidence>
<dbReference type="AlphaFoldDB" id="A0A645JN11"/>
<proteinExistence type="predicted"/>
<name>A0A645JN11_9ZZZZ</name>